<keyword evidence="4" id="KW-1185">Reference proteome</keyword>
<evidence type="ECO:0000313" key="3">
    <source>
        <dbReference type="EMBL" id="KIJ59895.1"/>
    </source>
</evidence>
<dbReference type="GO" id="GO:0006450">
    <property type="term" value="P:regulation of translational fidelity"/>
    <property type="evidence" value="ECO:0007669"/>
    <property type="project" value="InterPro"/>
</dbReference>
<reference evidence="3 4" key="1">
    <citation type="submission" date="2014-04" db="EMBL/GenBank/DDBJ databases">
        <title>Evolutionary Origins and Diversification of the Mycorrhizal Mutualists.</title>
        <authorList>
            <consortium name="DOE Joint Genome Institute"/>
            <consortium name="Mycorrhizal Genomics Consortium"/>
            <person name="Kohler A."/>
            <person name="Kuo A."/>
            <person name="Nagy L.G."/>
            <person name="Floudas D."/>
            <person name="Copeland A."/>
            <person name="Barry K.W."/>
            <person name="Cichocki N."/>
            <person name="Veneault-Fourrey C."/>
            <person name="LaButti K."/>
            <person name="Lindquist E.A."/>
            <person name="Lipzen A."/>
            <person name="Lundell T."/>
            <person name="Morin E."/>
            <person name="Murat C."/>
            <person name="Riley R."/>
            <person name="Ohm R."/>
            <person name="Sun H."/>
            <person name="Tunlid A."/>
            <person name="Henrissat B."/>
            <person name="Grigoriev I.V."/>
            <person name="Hibbett D.S."/>
            <person name="Martin F."/>
        </authorList>
    </citation>
    <scope>NUCLEOTIDE SEQUENCE [LARGE SCALE GENOMIC DNA]</scope>
    <source>
        <strain evidence="3 4">MD-312</strain>
    </source>
</reference>
<feature type="compositionally biased region" description="Basic residues" evidence="1">
    <location>
        <begin position="334"/>
        <end position="345"/>
    </location>
</feature>
<dbReference type="EMBL" id="KN839879">
    <property type="protein sequence ID" value="KIJ59895.1"/>
    <property type="molecule type" value="Genomic_DNA"/>
</dbReference>
<dbReference type="GO" id="GO:0005829">
    <property type="term" value="C:cytosol"/>
    <property type="evidence" value="ECO:0007669"/>
    <property type="project" value="TreeGrafter"/>
</dbReference>
<name>A0A0C9VQA4_9AGAM</name>
<dbReference type="InterPro" id="IPR036869">
    <property type="entry name" value="J_dom_sf"/>
</dbReference>
<dbReference type="Proteomes" id="UP000053820">
    <property type="component" value="Unassembled WGS sequence"/>
</dbReference>
<dbReference type="Gene3D" id="1.10.287.110">
    <property type="entry name" value="DnaJ domain"/>
    <property type="match status" value="1"/>
</dbReference>
<accession>A0A0C9VQA4</accession>
<dbReference type="SMART" id="SM00271">
    <property type="entry name" value="DnaJ"/>
    <property type="match status" value="1"/>
</dbReference>
<gene>
    <name evidence="3" type="ORF">HYDPIDRAFT_190335</name>
</gene>
<organism evidence="3 4">
    <name type="scientific">Hydnomerulius pinastri MD-312</name>
    <dbReference type="NCBI Taxonomy" id="994086"/>
    <lineage>
        <taxon>Eukaryota</taxon>
        <taxon>Fungi</taxon>
        <taxon>Dikarya</taxon>
        <taxon>Basidiomycota</taxon>
        <taxon>Agaricomycotina</taxon>
        <taxon>Agaricomycetes</taxon>
        <taxon>Agaricomycetidae</taxon>
        <taxon>Boletales</taxon>
        <taxon>Boletales incertae sedis</taxon>
        <taxon>Leucogyrophana</taxon>
    </lineage>
</organism>
<dbReference type="HOGENOM" id="CLU_019916_1_1_1"/>
<proteinExistence type="predicted"/>
<dbReference type="SUPFAM" id="SSF46565">
    <property type="entry name" value="Chaperone J-domain"/>
    <property type="match status" value="1"/>
</dbReference>
<dbReference type="InterPro" id="IPR001623">
    <property type="entry name" value="DnaJ_domain"/>
</dbReference>
<feature type="domain" description="J" evidence="2">
    <location>
        <begin position="63"/>
        <end position="139"/>
    </location>
</feature>
<feature type="region of interest" description="Disordered" evidence="1">
    <location>
        <begin position="223"/>
        <end position="249"/>
    </location>
</feature>
<dbReference type="InterPro" id="IPR044634">
    <property type="entry name" value="Zuotin/DnaJC2"/>
</dbReference>
<dbReference type="GO" id="GO:0051083">
    <property type="term" value="P:'de novo' cotranslational protein folding"/>
    <property type="evidence" value="ECO:0007669"/>
    <property type="project" value="InterPro"/>
</dbReference>
<dbReference type="GO" id="GO:0043022">
    <property type="term" value="F:ribosome binding"/>
    <property type="evidence" value="ECO:0007669"/>
    <property type="project" value="InterPro"/>
</dbReference>
<dbReference type="PANTHER" id="PTHR43999:SF1">
    <property type="entry name" value="DNAJ HOMOLOG SUBFAMILY C MEMBER 2"/>
    <property type="match status" value="1"/>
</dbReference>
<protein>
    <recommendedName>
        <fullName evidence="2">J domain-containing protein</fullName>
    </recommendedName>
</protein>
<dbReference type="CDD" id="cd06257">
    <property type="entry name" value="DnaJ"/>
    <property type="match status" value="1"/>
</dbReference>
<sequence length="345" mass="39869">MVGLPRCVFRLLNPEISPTPTAYSSAEHRPIIHKPLPNTSLWHNDLGVGDEEESPDLLLLDPKEWKVLGLSHLRYKATPAQIKVARRVVIDRKKVLKHHPDKKAGLSHTTNDDAFFKCIQKAHEVLTNVERRRQFDSVDPHYLAIEEETPTAADFKGKADDINFFFKEFVPVYENEARFSKKTPVPMLGSFDDSKEKVETFYDFWYNFDSWRSFEYLDKEVNEGSDSRDDKRYTEKKNKSERARRKKEDTARLRSLVDLTLSLDPRIKRIKQEEKEAREAKKKNKGGISAVDQKAKAEEEKRKAEEEAKKMEEEEKVARAEAKKAKAAAANAAKKARRQQRAAET</sequence>
<evidence type="ECO:0000313" key="4">
    <source>
        <dbReference type="Proteomes" id="UP000053820"/>
    </source>
</evidence>
<dbReference type="Pfam" id="PF00226">
    <property type="entry name" value="DnaJ"/>
    <property type="match status" value="1"/>
</dbReference>
<evidence type="ECO:0000259" key="2">
    <source>
        <dbReference type="PROSITE" id="PS50076"/>
    </source>
</evidence>
<dbReference type="OrthoDB" id="1690618at2759"/>
<dbReference type="PROSITE" id="PS50076">
    <property type="entry name" value="DNAJ_2"/>
    <property type="match status" value="1"/>
</dbReference>
<evidence type="ECO:0000256" key="1">
    <source>
        <dbReference type="SAM" id="MobiDB-lite"/>
    </source>
</evidence>
<dbReference type="PANTHER" id="PTHR43999">
    <property type="entry name" value="DNAJ HOMOLOG SUBFAMILY C MEMBER 2"/>
    <property type="match status" value="1"/>
</dbReference>
<dbReference type="InterPro" id="IPR018253">
    <property type="entry name" value="DnaJ_domain_CS"/>
</dbReference>
<dbReference type="AlphaFoldDB" id="A0A0C9VQA4"/>
<feature type="region of interest" description="Disordered" evidence="1">
    <location>
        <begin position="274"/>
        <end position="345"/>
    </location>
</feature>
<dbReference type="GO" id="GO:0030544">
    <property type="term" value="F:Hsp70 protein binding"/>
    <property type="evidence" value="ECO:0007669"/>
    <property type="project" value="InterPro"/>
</dbReference>
<feature type="compositionally biased region" description="Basic and acidic residues" evidence="1">
    <location>
        <begin position="293"/>
        <end position="324"/>
    </location>
</feature>
<dbReference type="Pfam" id="PF21884">
    <property type="entry name" value="ZUO1-like_ZHD"/>
    <property type="match status" value="1"/>
</dbReference>
<dbReference type="PROSITE" id="PS00636">
    <property type="entry name" value="DNAJ_1"/>
    <property type="match status" value="1"/>
</dbReference>
<dbReference type="InterPro" id="IPR054076">
    <property type="entry name" value="ZUO1-like_ZHD"/>
</dbReference>